<dbReference type="EMBL" id="QRLR01000001">
    <property type="protein sequence ID" value="RHJ25067.1"/>
    <property type="molecule type" value="Genomic_DNA"/>
</dbReference>
<accession>A0A415C9G6</accession>
<dbReference type="AlphaFoldDB" id="A0A415C9G6"/>
<dbReference type="Pfam" id="PF01380">
    <property type="entry name" value="SIS"/>
    <property type="match status" value="1"/>
</dbReference>
<dbReference type="Gene3D" id="3.60.20.10">
    <property type="entry name" value="Glutamine Phosphoribosylpyrophosphate, subunit 1, domain 1"/>
    <property type="match status" value="1"/>
</dbReference>
<evidence type="ECO:0000256" key="7">
    <source>
        <dbReference type="SAM" id="MobiDB-lite"/>
    </source>
</evidence>
<name>A0A415C9G6_BIFBI</name>
<keyword evidence="4" id="KW-0032">Aminotransferase</keyword>
<dbReference type="GO" id="GO:0097367">
    <property type="term" value="F:carbohydrate derivative binding"/>
    <property type="evidence" value="ECO:0007669"/>
    <property type="project" value="InterPro"/>
</dbReference>
<protein>
    <recommendedName>
        <fullName evidence="3">Glutamine--fructose-6-phosphate aminotransferase [isomerizing]</fullName>
        <ecNumber evidence="2">2.6.1.16</ecNumber>
    </recommendedName>
</protein>
<proteinExistence type="predicted"/>
<dbReference type="GO" id="GO:0004360">
    <property type="term" value="F:glutamine-fructose-6-phosphate transaminase (isomerizing) activity"/>
    <property type="evidence" value="ECO:0007669"/>
    <property type="project" value="UniProtKB-EC"/>
</dbReference>
<dbReference type="GO" id="GO:0005829">
    <property type="term" value="C:cytosol"/>
    <property type="evidence" value="ECO:0007669"/>
    <property type="project" value="TreeGrafter"/>
</dbReference>
<evidence type="ECO:0000256" key="2">
    <source>
        <dbReference type="ARBA" id="ARBA00012916"/>
    </source>
</evidence>
<dbReference type="InterPro" id="IPR001347">
    <property type="entry name" value="SIS_dom"/>
</dbReference>
<comment type="caution">
    <text evidence="8">The sequence shown here is derived from an EMBL/GenBank/DDBJ whole genome shotgun (WGS) entry which is preliminary data.</text>
</comment>
<dbReference type="Proteomes" id="UP000283727">
    <property type="component" value="Unassembled WGS sequence"/>
</dbReference>
<reference evidence="8 9" key="1">
    <citation type="submission" date="2018-08" db="EMBL/GenBank/DDBJ databases">
        <title>A genome reference for cultivated species of the human gut microbiota.</title>
        <authorList>
            <person name="Zou Y."/>
            <person name="Xue W."/>
            <person name="Luo G."/>
        </authorList>
    </citation>
    <scope>NUCLEOTIDE SEQUENCE [LARGE SCALE GENOMIC DNA]</scope>
    <source>
        <strain evidence="8 9">AM12-10</strain>
    </source>
</reference>
<dbReference type="SUPFAM" id="SSF56235">
    <property type="entry name" value="N-terminal nucleophile aminohydrolases (Ntn hydrolases)"/>
    <property type="match status" value="1"/>
</dbReference>
<dbReference type="GO" id="GO:0006047">
    <property type="term" value="P:UDP-N-acetylglucosamine metabolic process"/>
    <property type="evidence" value="ECO:0007669"/>
    <property type="project" value="TreeGrafter"/>
</dbReference>
<evidence type="ECO:0000256" key="3">
    <source>
        <dbReference type="ARBA" id="ARBA00016090"/>
    </source>
</evidence>
<gene>
    <name evidence="8" type="ORF">DW137_00885</name>
</gene>
<sequence>MCGIVGYAGNVSATCGKPPQVCLQGLQRLEYRGYDSAGVALVASGMGHAVVRKKAGRLANLVESVERNPMPPATAATGHTSWATNGAPSDVNAHPHPPRTLVVAISQSGETMDTLMALRHVCEQGSMVLSICNTQVASIPRESDAVRSSTRSRACRPRSNGCSTRRQARPDSAGR</sequence>
<evidence type="ECO:0000256" key="6">
    <source>
        <dbReference type="ARBA" id="ARBA00022962"/>
    </source>
</evidence>
<dbReference type="InterPro" id="IPR046348">
    <property type="entry name" value="SIS_dom_sf"/>
</dbReference>
<keyword evidence="6" id="KW-0315">Glutamine amidotransferase</keyword>
<organism evidence="8 9">
    <name type="scientific">Bifidobacterium bifidum</name>
    <dbReference type="NCBI Taxonomy" id="1681"/>
    <lineage>
        <taxon>Bacteria</taxon>
        <taxon>Bacillati</taxon>
        <taxon>Actinomycetota</taxon>
        <taxon>Actinomycetes</taxon>
        <taxon>Bifidobacteriales</taxon>
        <taxon>Bifidobacteriaceae</taxon>
        <taxon>Bifidobacterium</taxon>
    </lineage>
</organism>
<dbReference type="PROSITE" id="PS51278">
    <property type="entry name" value="GATASE_TYPE_2"/>
    <property type="match status" value="1"/>
</dbReference>
<dbReference type="InterPro" id="IPR029055">
    <property type="entry name" value="Ntn_hydrolases_N"/>
</dbReference>
<dbReference type="GO" id="GO:0006487">
    <property type="term" value="P:protein N-linked glycosylation"/>
    <property type="evidence" value="ECO:0007669"/>
    <property type="project" value="TreeGrafter"/>
</dbReference>
<keyword evidence="5" id="KW-0808">Transferase</keyword>
<dbReference type="PANTHER" id="PTHR10937">
    <property type="entry name" value="GLUCOSAMINE--FRUCTOSE-6-PHOSPHATE AMINOTRANSFERASE, ISOMERIZING"/>
    <property type="match status" value="1"/>
</dbReference>
<evidence type="ECO:0000256" key="5">
    <source>
        <dbReference type="ARBA" id="ARBA00022679"/>
    </source>
</evidence>
<dbReference type="InterPro" id="IPR017932">
    <property type="entry name" value="GATase_2_dom"/>
</dbReference>
<comment type="catalytic activity">
    <reaction evidence="1">
        <text>D-fructose 6-phosphate + L-glutamine = D-glucosamine 6-phosphate + L-glutamate</text>
        <dbReference type="Rhea" id="RHEA:13237"/>
        <dbReference type="ChEBI" id="CHEBI:29985"/>
        <dbReference type="ChEBI" id="CHEBI:58359"/>
        <dbReference type="ChEBI" id="CHEBI:58725"/>
        <dbReference type="ChEBI" id="CHEBI:61527"/>
        <dbReference type="EC" id="2.6.1.16"/>
    </reaction>
</comment>
<evidence type="ECO:0000313" key="9">
    <source>
        <dbReference type="Proteomes" id="UP000283727"/>
    </source>
</evidence>
<dbReference type="SUPFAM" id="SSF53697">
    <property type="entry name" value="SIS domain"/>
    <property type="match status" value="1"/>
</dbReference>
<feature type="region of interest" description="Disordered" evidence="7">
    <location>
        <begin position="140"/>
        <end position="175"/>
    </location>
</feature>
<dbReference type="EC" id="2.6.1.16" evidence="2"/>
<dbReference type="PANTHER" id="PTHR10937:SF0">
    <property type="entry name" value="GLUTAMINE--FRUCTOSE-6-PHOSPHATE TRANSAMINASE (ISOMERIZING)"/>
    <property type="match status" value="1"/>
</dbReference>
<evidence type="ECO:0000313" key="8">
    <source>
        <dbReference type="EMBL" id="RHJ25067.1"/>
    </source>
</evidence>
<dbReference type="GO" id="GO:0006002">
    <property type="term" value="P:fructose 6-phosphate metabolic process"/>
    <property type="evidence" value="ECO:0007669"/>
    <property type="project" value="TreeGrafter"/>
</dbReference>
<evidence type="ECO:0000256" key="1">
    <source>
        <dbReference type="ARBA" id="ARBA00001031"/>
    </source>
</evidence>
<evidence type="ECO:0000256" key="4">
    <source>
        <dbReference type="ARBA" id="ARBA00022576"/>
    </source>
</evidence>